<dbReference type="Proteomes" id="UP000267585">
    <property type="component" value="Unassembled WGS sequence"/>
</dbReference>
<sequence length="92" mass="10630">MTKYKLASIQVYNTAVRGRSNLLELTTLLKKYLSEFDPKIREVDIKHGPNRVGDIPHSLASISKARKMLNYKPGFNIETGLKEAVYWYWSNL</sequence>
<gene>
    <name evidence="1" type="ORF">EHW67_16065</name>
</gene>
<dbReference type="OrthoDB" id="9801785at2"/>
<dbReference type="EMBL" id="RQPJ01000021">
    <property type="protein sequence ID" value="RTE51726.1"/>
    <property type="molecule type" value="Genomic_DNA"/>
</dbReference>
<dbReference type="InterPro" id="IPR036291">
    <property type="entry name" value="NAD(P)-bd_dom_sf"/>
</dbReference>
<accession>A0A3S0BU95</accession>
<organism evidence="1 2">
    <name type="scientific">Arenibacter aquaticus</name>
    <dbReference type="NCBI Taxonomy" id="2489054"/>
    <lineage>
        <taxon>Bacteria</taxon>
        <taxon>Pseudomonadati</taxon>
        <taxon>Bacteroidota</taxon>
        <taxon>Flavobacteriia</taxon>
        <taxon>Flavobacteriales</taxon>
        <taxon>Flavobacteriaceae</taxon>
        <taxon>Arenibacter</taxon>
    </lineage>
</organism>
<name>A0A3S0BU95_9FLAO</name>
<evidence type="ECO:0000313" key="1">
    <source>
        <dbReference type="EMBL" id="RTE51726.1"/>
    </source>
</evidence>
<comment type="caution">
    <text evidence="1">The sequence shown here is derived from an EMBL/GenBank/DDBJ whole genome shotgun (WGS) entry which is preliminary data.</text>
</comment>
<dbReference type="SUPFAM" id="SSF51735">
    <property type="entry name" value="NAD(P)-binding Rossmann-fold domains"/>
    <property type="match status" value="1"/>
</dbReference>
<dbReference type="AlphaFoldDB" id="A0A3S0BU95"/>
<evidence type="ECO:0000313" key="2">
    <source>
        <dbReference type="Proteomes" id="UP000267585"/>
    </source>
</evidence>
<evidence type="ECO:0008006" key="3">
    <source>
        <dbReference type="Google" id="ProtNLM"/>
    </source>
</evidence>
<dbReference type="Gene3D" id="3.90.25.10">
    <property type="entry name" value="UDP-galactose 4-epimerase, domain 1"/>
    <property type="match status" value="1"/>
</dbReference>
<keyword evidence="2" id="KW-1185">Reference proteome</keyword>
<protein>
    <recommendedName>
        <fullName evidence="3">NAD(P)-binding domain-containing protein</fullName>
    </recommendedName>
</protein>
<proteinExistence type="predicted"/>
<reference evidence="1 2" key="1">
    <citation type="submission" date="2018-11" db="EMBL/GenBank/DDBJ databases">
        <title>Arenibacter aquaticus sp.nov., a marine bacterium isolated from surface seawater in the South China Sea.</title>
        <authorList>
            <person name="Guo J."/>
            <person name="Sun J."/>
        </authorList>
    </citation>
    <scope>NUCLEOTIDE SEQUENCE [LARGE SCALE GENOMIC DNA]</scope>
    <source>
        <strain evidence="1 2">GUO666</strain>
    </source>
</reference>